<dbReference type="AlphaFoldDB" id="A0A4Y6UAY6"/>
<proteinExistence type="predicted"/>
<dbReference type="KEGG" id="swf:E3E12_07855"/>
<dbReference type="EMBL" id="CP038231">
    <property type="protein sequence ID" value="QDH14110.1"/>
    <property type="molecule type" value="Genomic_DNA"/>
</dbReference>
<name>A0A4Y6UAY6_9PROT</name>
<organism evidence="1 2">
    <name type="scientific">Formicincola oecophyllae</name>
    <dbReference type="NCBI Taxonomy" id="2558361"/>
    <lineage>
        <taxon>Bacteria</taxon>
        <taxon>Pseudomonadati</taxon>
        <taxon>Pseudomonadota</taxon>
        <taxon>Alphaproteobacteria</taxon>
        <taxon>Acetobacterales</taxon>
        <taxon>Acetobacteraceae</taxon>
        <taxon>Formicincola</taxon>
    </lineage>
</organism>
<dbReference type="Proteomes" id="UP000318709">
    <property type="component" value="Chromosome"/>
</dbReference>
<keyword evidence="2" id="KW-1185">Reference proteome</keyword>
<evidence type="ECO:0000313" key="1">
    <source>
        <dbReference type="EMBL" id="QDH14110.1"/>
    </source>
</evidence>
<protein>
    <submittedName>
        <fullName evidence="1">Uncharacterized protein</fullName>
    </submittedName>
</protein>
<gene>
    <name evidence="1" type="ORF">E3E12_07855</name>
</gene>
<sequence length="96" mass="10909">MKANRERVFIGDFSVSNVEAFVVRRHEERASVEVCIAGGEKGRGEFALNHETAFEQVDVCFLGCHRGYIPLDVFMNTFDYGEAIILDDVPDEDNFF</sequence>
<accession>A0A4Y6UAY6</accession>
<dbReference type="RefSeq" id="WP_141443814.1">
    <property type="nucleotide sequence ID" value="NZ_CP038231.1"/>
</dbReference>
<reference evidence="1 2" key="1">
    <citation type="submission" date="2019-03" db="EMBL/GenBank/DDBJ databases">
        <title>The complete genome sequence of Swingsia_sp. F3b2 LMG30590(T).</title>
        <authorList>
            <person name="Chua K.-O."/>
            <person name="Chan K.-G."/>
            <person name="See-Too W.-S."/>
        </authorList>
    </citation>
    <scope>NUCLEOTIDE SEQUENCE [LARGE SCALE GENOMIC DNA]</scope>
    <source>
        <strain evidence="1 2">F3b2</strain>
    </source>
</reference>
<evidence type="ECO:0000313" key="2">
    <source>
        <dbReference type="Proteomes" id="UP000318709"/>
    </source>
</evidence>